<dbReference type="InterPro" id="IPR020084">
    <property type="entry name" value="NUDIX_hydrolase_CS"/>
</dbReference>
<dbReference type="InterPro" id="IPR000086">
    <property type="entry name" value="NUDIX_hydrolase_dom"/>
</dbReference>
<evidence type="ECO:0000313" key="5">
    <source>
        <dbReference type="EMBL" id="ANY68631.1"/>
    </source>
</evidence>
<dbReference type="SUPFAM" id="SSF55811">
    <property type="entry name" value="Nudix"/>
    <property type="match status" value="1"/>
</dbReference>
<dbReference type="Gene3D" id="3.90.79.10">
    <property type="entry name" value="Nucleoside Triphosphate Pyrophosphohydrolase"/>
    <property type="match status" value="1"/>
</dbReference>
<evidence type="ECO:0000259" key="4">
    <source>
        <dbReference type="PROSITE" id="PS51462"/>
    </source>
</evidence>
<dbReference type="Pfam" id="PF00293">
    <property type="entry name" value="NUDIX"/>
    <property type="match status" value="1"/>
</dbReference>
<dbReference type="GO" id="GO:0016787">
    <property type="term" value="F:hydrolase activity"/>
    <property type="evidence" value="ECO:0007669"/>
    <property type="project" value="UniProtKB-KW"/>
</dbReference>
<feature type="domain" description="Nudix hydrolase" evidence="4">
    <location>
        <begin position="1"/>
        <end position="126"/>
    </location>
</feature>
<dbReference type="InterPro" id="IPR020476">
    <property type="entry name" value="Nudix_hydrolase"/>
</dbReference>
<dbReference type="AlphaFoldDB" id="A0A1B2DLQ0"/>
<evidence type="ECO:0000256" key="1">
    <source>
        <dbReference type="ARBA" id="ARBA00001946"/>
    </source>
</evidence>
<sequence length="126" mass="14318">MTMISCACLVKQDKNKLLLVRVRDNERWYLPGGKIEPGEDPQEALVRELKEELNIEVHRESVQHLTTVIGPAYKEDANVELICYTATWTGHIVPCSEISEVDWVDSSDHSLLAPAVIMLVEQLEFE</sequence>
<protein>
    <submittedName>
        <fullName evidence="5">Hydrolase</fullName>
    </submittedName>
</protein>
<dbReference type="PRINTS" id="PR00502">
    <property type="entry name" value="NUDIXFAMILY"/>
</dbReference>
<dbReference type="PROSITE" id="PS51462">
    <property type="entry name" value="NUDIX"/>
    <property type="match status" value="1"/>
</dbReference>
<comment type="similarity">
    <text evidence="3">Belongs to the Nudix hydrolase family.</text>
</comment>
<gene>
    <name evidence="5" type="ORF">BBD42_20765</name>
</gene>
<comment type="cofactor">
    <cofactor evidence="1">
        <name>Mg(2+)</name>
        <dbReference type="ChEBI" id="CHEBI:18420"/>
    </cofactor>
</comment>
<dbReference type="PANTHER" id="PTHR43046:SF2">
    <property type="entry name" value="8-OXO-DGTP DIPHOSPHATASE-RELATED"/>
    <property type="match status" value="1"/>
</dbReference>
<proteinExistence type="inferred from homology"/>
<name>A0A1B2DLQ0_9BACL</name>
<dbReference type="PANTHER" id="PTHR43046">
    <property type="entry name" value="GDP-MANNOSE MANNOSYL HYDROLASE"/>
    <property type="match status" value="1"/>
</dbReference>
<reference evidence="5" key="1">
    <citation type="submission" date="2016-08" db="EMBL/GenBank/DDBJ databases">
        <title>Complete Genome Seqeunce of Paenibacillus sp. BIHB 4019 from tea rhizoplane.</title>
        <authorList>
            <person name="Thakur R."/>
            <person name="Swarnkar M.K."/>
            <person name="Gulati A."/>
        </authorList>
    </citation>
    <scope>NUCLEOTIDE SEQUENCE [LARGE SCALE GENOMIC DNA]</scope>
    <source>
        <strain evidence="5">BIHB4019</strain>
    </source>
</reference>
<accession>A0A1B2DLQ0</accession>
<dbReference type="RefSeq" id="WP_099519738.1">
    <property type="nucleotide sequence ID" value="NZ_CP016808.1"/>
</dbReference>
<dbReference type="PROSITE" id="PS00893">
    <property type="entry name" value="NUDIX_BOX"/>
    <property type="match status" value="1"/>
</dbReference>
<dbReference type="EMBL" id="CP016808">
    <property type="protein sequence ID" value="ANY68631.1"/>
    <property type="molecule type" value="Genomic_DNA"/>
</dbReference>
<organism evidence="5">
    <name type="scientific">Paenibacillus sp. BIHB 4019</name>
    <dbReference type="NCBI Taxonomy" id="1870819"/>
    <lineage>
        <taxon>Bacteria</taxon>
        <taxon>Bacillati</taxon>
        <taxon>Bacillota</taxon>
        <taxon>Bacilli</taxon>
        <taxon>Bacillales</taxon>
        <taxon>Paenibacillaceae</taxon>
        <taxon>Paenibacillus</taxon>
    </lineage>
</organism>
<dbReference type="InterPro" id="IPR015797">
    <property type="entry name" value="NUDIX_hydrolase-like_dom_sf"/>
</dbReference>
<keyword evidence="2 3" id="KW-0378">Hydrolase</keyword>
<evidence type="ECO:0000256" key="3">
    <source>
        <dbReference type="RuleBase" id="RU003476"/>
    </source>
</evidence>
<evidence type="ECO:0000256" key="2">
    <source>
        <dbReference type="ARBA" id="ARBA00022801"/>
    </source>
</evidence>
<dbReference type="CDD" id="cd04690">
    <property type="entry name" value="NUDIX_Hydrolase"/>
    <property type="match status" value="1"/>
</dbReference>